<evidence type="ECO:0000256" key="2">
    <source>
        <dbReference type="ARBA" id="ARBA00022553"/>
    </source>
</evidence>
<evidence type="ECO:0000256" key="1">
    <source>
        <dbReference type="ARBA" id="ARBA00004127"/>
    </source>
</evidence>
<keyword evidence="4" id="KW-0472">Membrane</keyword>
<dbReference type="GO" id="GO:0030672">
    <property type="term" value="C:synaptic vesicle membrane"/>
    <property type="evidence" value="ECO:0007669"/>
    <property type="project" value="TreeGrafter"/>
</dbReference>
<evidence type="ECO:0000313" key="6">
    <source>
        <dbReference type="Proteomes" id="UP000694557"/>
    </source>
</evidence>
<feature type="transmembrane region" description="Helical" evidence="4">
    <location>
        <begin position="33"/>
        <end position="59"/>
    </location>
</feature>
<evidence type="ECO:0000256" key="3">
    <source>
        <dbReference type="ARBA" id="ARBA00022737"/>
    </source>
</evidence>
<reference evidence="5" key="1">
    <citation type="submission" date="2025-08" db="UniProtKB">
        <authorList>
            <consortium name="Ensembl"/>
        </authorList>
    </citation>
    <scope>IDENTIFICATION</scope>
</reference>
<keyword evidence="6" id="KW-1185">Reference proteome</keyword>
<dbReference type="PANTHER" id="PTHR10306">
    <property type="entry name" value="SYNAPTOPHYSIN"/>
    <property type="match status" value="1"/>
</dbReference>
<keyword evidence="4" id="KW-1133">Transmembrane helix</keyword>
<dbReference type="PRINTS" id="PR00220">
    <property type="entry name" value="SYNAPTOPHYSN"/>
</dbReference>
<evidence type="ECO:0000256" key="4">
    <source>
        <dbReference type="SAM" id="Phobius"/>
    </source>
</evidence>
<sequence>MLKDVGELSSLVLDLPVLQTKTPSLSLSFNFDVLSLTLLIFSSPLCIFQIFAIFAFSTCGSYSGMFKMSVECKNQSESDLSIEVEFEYPFRSVSLISHT</sequence>
<proteinExistence type="predicted"/>
<comment type="subcellular location">
    <subcellularLocation>
        <location evidence="1">Endomembrane system</location>
        <topology evidence="1">Multi-pass membrane protein</topology>
    </subcellularLocation>
</comment>
<keyword evidence="2" id="KW-0597">Phosphoprotein</keyword>
<keyword evidence="4" id="KW-0812">Transmembrane</keyword>
<evidence type="ECO:0000313" key="5">
    <source>
        <dbReference type="Ensembl" id="ENSOKIP00005087875.1"/>
    </source>
</evidence>
<reference evidence="5" key="2">
    <citation type="submission" date="2025-09" db="UniProtKB">
        <authorList>
            <consortium name="Ensembl"/>
        </authorList>
    </citation>
    <scope>IDENTIFICATION</scope>
</reference>
<dbReference type="GeneTree" id="ENSGT00980000200212"/>
<protein>
    <submittedName>
        <fullName evidence="5">Uncharacterized protein</fullName>
    </submittedName>
</protein>
<dbReference type="Proteomes" id="UP000694557">
    <property type="component" value="Unassembled WGS sequence"/>
</dbReference>
<accession>A0A8C7JLT3</accession>
<dbReference type="InterPro" id="IPR001285">
    <property type="entry name" value="Synaptophysin/porin"/>
</dbReference>
<dbReference type="PANTHER" id="PTHR10306:SF10">
    <property type="entry name" value="SYNAPTOPHYSIN"/>
    <property type="match status" value="1"/>
</dbReference>
<keyword evidence="3" id="KW-0677">Repeat</keyword>
<organism evidence="5 6">
    <name type="scientific">Oncorhynchus kisutch</name>
    <name type="common">Coho salmon</name>
    <name type="synonym">Salmo kisutch</name>
    <dbReference type="NCBI Taxonomy" id="8019"/>
    <lineage>
        <taxon>Eukaryota</taxon>
        <taxon>Metazoa</taxon>
        <taxon>Chordata</taxon>
        <taxon>Craniata</taxon>
        <taxon>Vertebrata</taxon>
        <taxon>Euteleostomi</taxon>
        <taxon>Actinopterygii</taxon>
        <taxon>Neopterygii</taxon>
        <taxon>Teleostei</taxon>
        <taxon>Protacanthopterygii</taxon>
        <taxon>Salmoniformes</taxon>
        <taxon>Salmonidae</taxon>
        <taxon>Salmoninae</taxon>
        <taxon>Oncorhynchus</taxon>
    </lineage>
</organism>
<dbReference type="GO" id="GO:0048786">
    <property type="term" value="C:presynaptic active zone"/>
    <property type="evidence" value="ECO:0007669"/>
    <property type="project" value="TreeGrafter"/>
</dbReference>
<dbReference type="AlphaFoldDB" id="A0A8C7JLT3"/>
<name>A0A8C7JLT3_ONCKI</name>
<dbReference type="Ensembl" id="ENSOKIT00005093961.1">
    <property type="protein sequence ID" value="ENSOKIP00005087875.1"/>
    <property type="gene ID" value="ENSOKIG00005038341.1"/>
</dbReference>